<dbReference type="InterPro" id="IPR050561">
    <property type="entry name" value="PTP"/>
</dbReference>
<evidence type="ECO:0000313" key="2">
    <source>
        <dbReference type="EMBL" id="KAJ4460886.1"/>
    </source>
</evidence>
<feature type="domain" description="Tyrosine specific protein phosphatases" evidence="1">
    <location>
        <begin position="95"/>
        <end position="161"/>
    </location>
</feature>
<evidence type="ECO:0000313" key="3">
    <source>
        <dbReference type="Proteomes" id="UP001141327"/>
    </source>
</evidence>
<protein>
    <recommendedName>
        <fullName evidence="1">Tyrosine specific protein phosphatases domain-containing protein</fullName>
    </recommendedName>
</protein>
<comment type="caution">
    <text evidence="2">The sequence shown here is derived from an EMBL/GenBank/DDBJ whole genome shotgun (WGS) entry which is preliminary data.</text>
</comment>
<dbReference type="InterPro" id="IPR003595">
    <property type="entry name" value="Tyr_Pase_cat"/>
</dbReference>
<proteinExistence type="predicted"/>
<sequence length="171" mass="19463">MGPKMHLVQLPGCNQQWGQLWRCPMPFSRMFDPNGAVLDEMKEHGIQTIVSLAHRGECDYHTGRDLERLYMLEGYEVLSYSIDDHCVPRDMKAFRDFVVQVRQRLIAQRNVAVHCHAGTGRTGLLLACLVRLEAPQHPVEEVIRYFRETVHGAIHGPTQATFVTQFPGAPN</sequence>
<dbReference type="PANTHER" id="PTHR23339">
    <property type="entry name" value="TYROSINE SPECIFIC PROTEIN PHOSPHATASE AND DUAL SPECIFICITY PROTEIN PHOSPHATASE"/>
    <property type="match status" value="1"/>
</dbReference>
<reference evidence="2" key="1">
    <citation type="journal article" date="2022" name="bioRxiv">
        <title>Genomics of Preaxostyla Flagellates Illuminates Evolutionary Transitions and the Path Towards Mitochondrial Loss.</title>
        <authorList>
            <person name="Novak L.V.F."/>
            <person name="Treitli S.C."/>
            <person name="Pyrih J."/>
            <person name="Halakuc P."/>
            <person name="Pipaliya S.V."/>
            <person name="Vacek V."/>
            <person name="Brzon O."/>
            <person name="Soukal P."/>
            <person name="Eme L."/>
            <person name="Dacks J.B."/>
            <person name="Karnkowska A."/>
            <person name="Elias M."/>
            <person name="Hampl V."/>
        </authorList>
    </citation>
    <scope>NUCLEOTIDE SEQUENCE</scope>
    <source>
        <strain evidence="2">RCP-MX</strain>
    </source>
</reference>
<dbReference type="InterPro" id="IPR029021">
    <property type="entry name" value="Prot-tyrosine_phosphatase-like"/>
</dbReference>
<name>A0ABQ8UP00_9EUKA</name>
<keyword evidence="3" id="KW-1185">Reference proteome</keyword>
<dbReference type="Gene3D" id="3.90.190.10">
    <property type="entry name" value="Protein tyrosine phosphatase superfamily"/>
    <property type="match status" value="1"/>
</dbReference>
<dbReference type="SUPFAM" id="SSF52799">
    <property type="entry name" value="(Phosphotyrosine protein) phosphatases II"/>
    <property type="match status" value="1"/>
</dbReference>
<dbReference type="EMBL" id="JAPMOS010000010">
    <property type="protein sequence ID" value="KAJ4460886.1"/>
    <property type="molecule type" value="Genomic_DNA"/>
</dbReference>
<dbReference type="PROSITE" id="PS00383">
    <property type="entry name" value="TYR_PHOSPHATASE_1"/>
    <property type="match status" value="1"/>
</dbReference>
<organism evidence="2 3">
    <name type="scientific">Paratrimastix pyriformis</name>
    <dbReference type="NCBI Taxonomy" id="342808"/>
    <lineage>
        <taxon>Eukaryota</taxon>
        <taxon>Metamonada</taxon>
        <taxon>Preaxostyla</taxon>
        <taxon>Paratrimastigidae</taxon>
        <taxon>Paratrimastix</taxon>
    </lineage>
</organism>
<dbReference type="InterPro" id="IPR000387">
    <property type="entry name" value="Tyr_Pase_dom"/>
</dbReference>
<dbReference type="PROSITE" id="PS50056">
    <property type="entry name" value="TYR_PHOSPHATASE_2"/>
    <property type="match status" value="1"/>
</dbReference>
<evidence type="ECO:0000259" key="1">
    <source>
        <dbReference type="PROSITE" id="PS50056"/>
    </source>
</evidence>
<gene>
    <name evidence="2" type="ORF">PAPYR_2723</name>
</gene>
<dbReference type="InterPro" id="IPR016130">
    <property type="entry name" value="Tyr_Pase_AS"/>
</dbReference>
<dbReference type="SMART" id="SM00404">
    <property type="entry name" value="PTPc_motif"/>
    <property type="match status" value="1"/>
</dbReference>
<dbReference type="Pfam" id="PF22785">
    <property type="entry name" value="Tc-R-P"/>
    <property type="match status" value="1"/>
</dbReference>
<dbReference type="Proteomes" id="UP001141327">
    <property type="component" value="Unassembled WGS sequence"/>
</dbReference>
<accession>A0ABQ8UP00</accession>